<evidence type="ECO:0000313" key="2">
    <source>
        <dbReference type="Proteomes" id="UP000466442"/>
    </source>
</evidence>
<evidence type="ECO:0000313" key="1">
    <source>
        <dbReference type="EMBL" id="KAF6205274.1"/>
    </source>
</evidence>
<dbReference type="EMBL" id="WIXP02000009">
    <property type="protein sequence ID" value="KAF6205274.1"/>
    <property type="molecule type" value="Genomic_DNA"/>
</dbReference>
<proteinExistence type="predicted"/>
<comment type="caution">
    <text evidence="1">The sequence shown here is derived from an EMBL/GenBank/DDBJ whole genome shotgun (WGS) entry which is preliminary data.</text>
</comment>
<reference evidence="1" key="1">
    <citation type="journal article" date="2021" name="Mol. Ecol. Resour.">
        <title>Apolygus lucorum genome provides insights into omnivorousness and mesophyll feeding.</title>
        <authorList>
            <person name="Liu Y."/>
            <person name="Liu H."/>
            <person name="Wang H."/>
            <person name="Huang T."/>
            <person name="Liu B."/>
            <person name="Yang B."/>
            <person name="Yin L."/>
            <person name="Li B."/>
            <person name="Zhang Y."/>
            <person name="Zhang S."/>
            <person name="Jiang F."/>
            <person name="Zhang X."/>
            <person name="Ren Y."/>
            <person name="Wang B."/>
            <person name="Wang S."/>
            <person name="Lu Y."/>
            <person name="Wu K."/>
            <person name="Fan W."/>
            <person name="Wang G."/>
        </authorList>
    </citation>
    <scope>NUCLEOTIDE SEQUENCE</scope>
    <source>
        <strain evidence="1">12Hb</strain>
    </source>
</reference>
<accession>A0A6A4JR48</accession>
<dbReference type="Proteomes" id="UP000466442">
    <property type="component" value="Linkage Group LG9"/>
</dbReference>
<organism evidence="1 2">
    <name type="scientific">Apolygus lucorum</name>
    <name type="common">Small green plant bug</name>
    <name type="synonym">Lygocoris lucorum</name>
    <dbReference type="NCBI Taxonomy" id="248454"/>
    <lineage>
        <taxon>Eukaryota</taxon>
        <taxon>Metazoa</taxon>
        <taxon>Ecdysozoa</taxon>
        <taxon>Arthropoda</taxon>
        <taxon>Hexapoda</taxon>
        <taxon>Insecta</taxon>
        <taxon>Pterygota</taxon>
        <taxon>Neoptera</taxon>
        <taxon>Paraneoptera</taxon>
        <taxon>Hemiptera</taxon>
        <taxon>Heteroptera</taxon>
        <taxon>Panheteroptera</taxon>
        <taxon>Cimicomorpha</taxon>
        <taxon>Miridae</taxon>
        <taxon>Mirini</taxon>
        <taxon>Apolygus</taxon>
    </lineage>
</organism>
<sequence>MHTWLILASLFGVAFTKAVNPAKDTEGVCNVEGIQIRVGEKYQPPGKCYLKVCDKATYHQGKFQEEISEVTCPTVGTNSEEEFVPPVPIIRETYPECCHNPVSDSEE</sequence>
<protein>
    <recommendedName>
        <fullName evidence="3">Single domain-containing protein</fullName>
    </recommendedName>
</protein>
<dbReference type="AlphaFoldDB" id="A0A6A4JR48"/>
<evidence type="ECO:0008006" key="3">
    <source>
        <dbReference type="Google" id="ProtNLM"/>
    </source>
</evidence>
<dbReference type="OrthoDB" id="6761907at2759"/>
<gene>
    <name evidence="1" type="ORF">GE061_019443</name>
</gene>
<name>A0A6A4JR48_APOLU</name>
<keyword evidence="2" id="KW-1185">Reference proteome</keyword>